<organism evidence="4 5">
    <name type="scientific">Hibiscus sabdariffa</name>
    <name type="common">roselle</name>
    <dbReference type="NCBI Taxonomy" id="183260"/>
    <lineage>
        <taxon>Eukaryota</taxon>
        <taxon>Viridiplantae</taxon>
        <taxon>Streptophyta</taxon>
        <taxon>Embryophyta</taxon>
        <taxon>Tracheophyta</taxon>
        <taxon>Spermatophyta</taxon>
        <taxon>Magnoliopsida</taxon>
        <taxon>eudicotyledons</taxon>
        <taxon>Gunneridae</taxon>
        <taxon>Pentapetalae</taxon>
        <taxon>rosids</taxon>
        <taxon>malvids</taxon>
        <taxon>Malvales</taxon>
        <taxon>Malvaceae</taxon>
        <taxon>Malvoideae</taxon>
        <taxon>Hibiscus</taxon>
    </lineage>
</organism>
<dbReference type="CDD" id="cd07830">
    <property type="entry name" value="STKc_MAK_like"/>
    <property type="match status" value="1"/>
</dbReference>
<comment type="caution">
    <text evidence="4">The sequence shown here is derived from an EMBL/GenBank/DDBJ whole genome shotgun (WGS) entry which is preliminary data.</text>
</comment>
<evidence type="ECO:0000256" key="1">
    <source>
        <dbReference type="ARBA" id="ARBA00022741"/>
    </source>
</evidence>
<dbReference type="Gene3D" id="3.30.200.20">
    <property type="entry name" value="Phosphorylase Kinase, domain 1"/>
    <property type="match status" value="1"/>
</dbReference>
<evidence type="ECO:0000313" key="5">
    <source>
        <dbReference type="Proteomes" id="UP001472677"/>
    </source>
</evidence>
<feature type="domain" description="Protein kinase" evidence="3">
    <location>
        <begin position="4"/>
        <end position="283"/>
    </location>
</feature>
<dbReference type="InterPro" id="IPR050117">
    <property type="entry name" value="MAPK"/>
</dbReference>
<evidence type="ECO:0000313" key="4">
    <source>
        <dbReference type="EMBL" id="KAK8588458.1"/>
    </source>
</evidence>
<dbReference type="PANTHER" id="PTHR24055">
    <property type="entry name" value="MITOGEN-ACTIVATED PROTEIN KINASE"/>
    <property type="match status" value="1"/>
</dbReference>
<dbReference type="Pfam" id="PF00069">
    <property type="entry name" value="Pkinase"/>
    <property type="match status" value="1"/>
</dbReference>
<protein>
    <recommendedName>
        <fullName evidence="3">Protein kinase domain-containing protein</fullName>
    </recommendedName>
</protein>
<sequence length="523" mass="59817">MERYKISEELGDGTCGSVFKAFNIETFEIVAVKKMKRKFYFWEECMNLREVKALRKLNHPNIVKLKEVVRENNELFFIFEYMEHNLYQIMRERQKPFSEWEIRSFMSQMLQGLAHMHRNGYFHRDLKPENLLVTKDILKIADFGLAREVSSMPPYTEYVSTRWYRSPEVLLQSSSYTPAIDMWAVGAVLAELFTSSPIFPGESEIDQLYKICCVLGAPDWTSFPEATNISRLINISYSEILPTNLSEIIPNASPEAIDLIMQLCSWDPLRRPTADQALRHPFFNVDARVPHPPLHDPLELRLNNMGSKPNLELNLWDFDTQPDDCFLGLTLAVKPSVSKLEAVHNVSQRMEEDILFCPSLNDHPEQSVFWSLLTPDQNGIQAPVESSLSLSFSSIQHPPIGVPQSAGFAIASLQPNLPVCQNYWMWPSPSGKSDPFSTPIASLLSNLSFAIIRRSRDSSGERFSDFITSKYRKLHPYRKRWPECSAWLIAPLQCADVQMQSSAGSPFPFHPPSQSLNVDGQYP</sequence>
<dbReference type="PROSITE" id="PS50011">
    <property type="entry name" value="PROTEIN_KINASE_DOM"/>
    <property type="match status" value="1"/>
</dbReference>
<dbReference type="InterPro" id="IPR011009">
    <property type="entry name" value="Kinase-like_dom_sf"/>
</dbReference>
<dbReference type="PROSITE" id="PS00108">
    <property type="entry name" value="PROTEIN_KINASE_ST"/>
    <property type="match status" value="1"/>
</dbReference>
<evidence type="ECO:0000259" key="3">
    <source>
        <dbReference type="PROSITE" id="PS50011"/>
    </source>
</evidence>
<reference evidence="4 5" key="1">
    <citation type="journal article" date="2024" name="G3 (Bethesda)">
        <title>Genome assembly of Hibiscus sabdariffa L. provides insights into metabolisms of medicinal natural products.</title>
        <authorList>
            <person name="Kim T."/>
        </authorList>
    </citation>
    <scope>NUCLEOTIDE SEQUENCE [LARGE SCALE GENOMIC DNA]</scope>
    <source>
        <strain evidence="4">TK-2024</strain>
        <tissue evidence="4">Old leaves</tissue>
    </source>
</reference>
<proteinExistence type="predicted"/>
<evidence type="ECO:0000256" key="2">
    <source>
        <dbReference type="ARBA" id="ARBA00022840"/>
    </source>
</evidence>
<dbReference type="EMBL" id="JBBPBM010000004">
    <property type="protein sequence ID" value="KAK8588458.1"/>
    <property type="molecule type" value="Genomic_DNA"/>
</dbReference>
<accession>A0ABR2FWE3</accession>
<name>A0ABR2FWE3_9ROSI</name>
<keyword evidence="1" id="KW-0547">Nucleotide-binding</keyword>
<dbReference type="Gene3D" id="1.10.510.10">
    <property type="entry name" value="Transferase(Phosphotransferase) domain 1"/>
    <property type="match status" value="1"/>
</dbReference>
<dbReference type="InterPro" id="IPR008271">
    <property type="entry name" value="Ser/Thr_kinase_AS"/>
</dbReference>
<dbReference type="SMART" id="SM00220">
    <property type="entry name" value="S_TKc"/>
    <property type="match status" value="1"/>
</dbReference>
<dbReference type="Proteomes" id="UP001472677">
    <property type="component" value="Unassembled WGS sequence"/>
</dbReference>
<dbReference type="SUPFAM" id="SSF56112">
    <property type="entry name" value="Protein kinase-like (PK-like)"/>
    <property type="match status" value="1"/>
</dbReference>
<gene>
    <name evidence="4" type="ORF">V6N12_022898</name>
</gene>
<keyword evidence="5" id="KW-1185">Reference proteome</keyword>
<keyword evidence="2" id="KW-0067">ATP-binding</keyword>
<dbReference type="InterPro" id="IPR000719">
    <property type="entry name" value="Prot_kinase_dom"/>
</dbReference>